<keyword evidence="1" id="KW-0472">Membrane</keyword>
<dbReference type="AlphaFoldDB" id="A0A0M3IS42"/>
<name>A0A0M3IS42_ASCLU</name>
<dbReference type="Proteomes" id="UP000036681">
    <property type="component" value="Unplaced"/>
</dbReference>
<keyword evidence="1" id="KW-0812">Transmembrane</keyword>
<evidence type="ECO:0000313" key="2">
    <source>
        <dbReference type="Proteomes" id="UP000036681"/>
    </source>
</evidence>
<dbReference type="WBParaSite" id="ALUE_0002157001-mRNA-1">
    <property type="protein sequence ID" value="ALUE_0002157001-mRNA-1"/>
    <property type="gene ID" value="ALUE_0002157001"/>
</dbReference>
<protein>
    <submittedName>
        <fullName evidence="3">CNNM transmembrane domain-containing protein</fullName>
    </submittedName>
</protein>
<accession>A0A0M3IS42</accession>
<reference evidence="3" key="1">
    <citation type="submission" date="2017-02" db="UniProtKB">
        <authorList>
            <consortium name="WormBaseParasite"/>
        </authorList>
    </citation>
    <scope>IDENTIFICATION</scope>
</reference>
<keyword evidence="2" id="KW-1185">Reference proteome</keyword>
<sequence>MEPPIPIPSLILFITIGVILVTITVELVAAEAINHIHYMGRHVGKAKQIASKMIQLAQNLSMNRRALSLGLTQIESIARFHIAANMDKNAALLARRWHRGRSSTAFEPVICSDLEFMDVVHPDTDDRSSI</sequence>
<keyword evidence="1" id="KW-1133">Transmembrane helix</keyword>
<feature type="transmembrane region" description="Helical" evidence="1">
    <location>
        <begin position="6"/>
        <end position="29"/>
    </location>
</feature>
<evidence type="ECO:0000256" key="1">
    <source>
        <dbReference type="SAM" id="Phobius"/>
    </source>
</evidence>
<organism evidence="2 3">
    <name type="scientific">Ascaris lumbricoides</name>
    <name type="common">Giant roundworm</name>
    <dbReference type="NCBI Taxonomy" id="6252"/>
    <lineage>
        <taxon>Eukaryota</taxon>
        <taxon>Metazoa</taxon>
        <taxon>Ecdysozoa</taxon>
        <taxon>Nematoda</taxon>
        <taxon>Chromadorea</taxon>
        <taxon>Rhabditida</taxon>
        <taxon>Spirurina</taxon>
        <taxon>Ascaridomorpha</taxon>
        <taxon>Ascaridoidea</taxon>
        <taxon>Ascarididae</taxon>
        <taxon>Ascaris</taxon>
    </lineage>
</organism>
<evidence type="ECO:0000313" key="3">
    <source>
        <dbReference type="WBParaSite" id="ALUE_0002157001-mRNA-1"/>
    </source>
</evidence>
<proteinExistence type="predicted"/>